<name>A0A0E0FCR9_9ORYZ</name>
<reference evidence="2" key="2">
    <citation type="submission" date="2018-05" db="EMBL/GenBank/DDBJ databases">
        <title>OmerRS3 (Oryza meridionalis Reference Sequence Version 3).</title>
        <authorList>
            <person name="Zhang J."/>
            <person name="Kudrna D."/>
            <person name="Lee S."/>
            <person name="Talag J."/>
            <person name="Welchert J."/>
            <person name="Wing R.A."/>
        </authorList>
    </citation>
    <scope>NUCLEOTIDE SEQUENCE [LARGE SCALE GENOMIC DNA]</scope>
    <source>
        <strain evidence="2">cv. OR44</strain>
    </source>
</reference>
<accession>A0A0E0FCR9</accession>
<feature type="compositionally biased region" description="Basic residues" evidence="1">
    <location>
        <begin position="56"/>
        <end position="68"/>
    </location>
</feature>
<dbReference type="HOGENOM" id="CLU_1206449_0_0_1"/>
<evidence type="ECO:0000313" key="2">
    <source>
        <dbReference type="EnsemblPlants" id="OMERI12G10100.2"/>
    </source>
</evidence>
<protein>
    <submittedName>
        <fullName evidence="2">Uncharacterized protein</fullName>
    </submittedName>
</protein>
<reference evidence="2" key="1">
    <citation type="submission" date="2015-04" db="UniProtKB">
        <authorList>
            <consortium name="EnsemblPlants"/>
        </authorList>
    </citation>
    <scope>IDENTIFICATION</scope>
</reference>
<dbReference type="Gramene" id="OMERI12G10100.2">
    <property type="protein sequence ID" value="OMERI12G10100.2"/>
    <property type="gene ID" value="OMERI12G10100"/>
</dbReference>
<dbReference type="Proteomes" id="UP000008021">
    <property type="component" value="Chromosome 12"/>
</dbReference>
<keyword evidence="3" id="KW-1185">Reference proteome</keyword>
<evidence type="ECO:0000256" key="1">
    <source>
        <dbReference type="SAM" id="MobiDB-lite"/>
    </source>
</evidence>
<dbReference type="AlphaFoldDB" id="A0A0E0FCR9"/>
<dbReference type="EnsemblPlants" id="OMERI12G10100.2">
    <property type="protein sequence ID" value="OMERI12G10100.2"/>
    <property type="gene ID" value="OMERI12G10100"/>
</dbReference>
<feature type="region of interest" description="Disordered" evidence="1">
    <location>
        <begin position="16"/>
        <end position="73"/>
    </location>
</feature>
<evidence type="ECO:0000313" key="3">
    <source>
        <dbReference type="Proteomes" id="UP000008021"/>
    </source>
</evidence>
<sequence>MGRDYFLAGVIHGDWAPIPAVPGPTEQGLTGLTPEVTRPSPLEPRDRDPSTTAAPGRRRRRRRRHRRPIPPLPHRALLPGTIVTFFHQIGPEDASRDLPSPAFLPGGDSALGGSVQLMATYRMDLDQAGHLNRHKKAHRLQRNISLTPHQHELILLVMYPLLLPLLQEAILDVLGEPEFRKILLRSVLEVTMEDMKLLEMCDGGCYTCSCFQFVRWIMCFFTCFVLSELC</sequence>
<proteinExistence type="predicted"/>
<organism evidence="2">
    <name type="scientific">Oryza meridionalis</name>
    <dbReference type="NCBI Taxonomy" id="40149"/>
    <lineage>
        <taxon>Eukaryota</taxon>
        <taxon>Viridiplantae</taxon>
        <taxon>Streptophyta</taxon>
        <taxon>Embryophyta</taxon>
        <taxon>Tracheophyta</taxon>
        <taxon>Spermatophyta</taxon>
        <taxon>Magnoliopsida</taxon>
        <taxon>Liliopsida</taxon>
        <taxon>Poales</taxon>
        <taxon>Poaceae</taxon>
        <taxon>BOP clade</taxon>
        <taxon>Oryzoideae</taxon>
        <taxon>Oryzeae</taxon>
        <taxon>Oryzinae</taxon>
        <taxon>Oryza</taxon>
    </lineage>
</organism>